<keyword evidence="3" id="KW-1185">Reference proteome</keyword>
<name>A0ABX4YIR5_9LEPT</name>
<gene>
    <name evidence="2" type="ORF">BES34_009615</name>
</gene>
<proteinExistence type="predicted"/>
<sequence>MNNSSEWEKIIKVLERKDPEKWPAAFKNIKAQQEAELSSFLSDRGIEAERKLFREFRESQSSEKKVVPIRPKVIRIAYSVAAALLLALLGSYLYRSGERSSVSHLWQIGHSSKTFLWTEEGEKELSPGAVMPESASIRLDASGRLALISKNNSTFVLIGPGILKWDQSNPEALAIELDRGTLLWNSASGSSSALRIRTPYADYEKKGTIAELKVTALGDTLSILEGEFQVRVEENEPPIRLSTGQAVAVSLVNGRPKANSIHTISAEARERLVEFTELGVTQESGSKTARRSEKAIIGVYKTLQVVHFKDGSIKKGFVYAKGEKWYIHGPAGVEELPFEAIDRIETLENP</sequence>
<feature type="transmembrane region" description="Helical" evidence="1">
    <location>
        <begin position="73"/>
        <end position="94"/>
    </location>
</feature>
<protein>
    <recommendedName>
        <fullName evidence="4">Sigma factor regulatory protein, FecR/PupR family</fullName>
    </recommendedName>
</protein>
<evidence type="ECO:0000313" key="3">
    <source>
        <dbReference type="Proteomes" id="UP000094669"/>
    </source>
</evidence>
<keyword evidence="1" id="KW-0812">Transmembrane</keyword>
<dbReference type="Proteomes" id="UP000094669">
    <property type="component" value="Unassembled WGS sequence"/>
</dbReference>
<dbReference type="EMBL" id="MCRM02000008">
    <property type="protein sequence ID" value="PNV75144.1"/>
    <property type="molecule type" value="Genomic_DNA"/>
</dbReference>
<comment type="caution">
    <text evidence="2">The sequence shown here is derived from an EMBL/GenBank/DDBJ whole genome shotgun (WGS) entry which is preliminary data.</text>
</comment>
<keyword evidence="1" id="KW-1133">Transmembrane helix</keyword>
<evidence type="ECO:0000313" key="2">
    <source>
        <dbReference type="EMBL" id="PNV75144.1"/>
    </source>
</evidence>
<reference evidence="2" key="1">
    <citation type="submission" date="2018-01" db="EMBL/GenBank/DDBJ databases">
        <title>Genomic characterization of Leptospira inadai serogroup Lyme isolated from captured rat in Brazil and comparative analysis with human reference strain.</title>
        <authorList>
            <person name="Moreno L.Z."/>
            <person name="Loureiro A.P."/>
            <person name="Miraglia F."/>
            <person name="Kremer F.S."/>
            <person name="Eslabao M.R."/>
            <person name="Dellagostin O.A."/>
            <person name="Lilenbaum W."/>
            <person name="Moreno A.M."/>
        </authorList>
    </citation>
    <scope>NUCLEOTIDE SEQUENCE [LARGE SCALE GENOMIC DNA]</scope>
    <source>
        <strain evidence="2">M34/99</strain>
    </source>
</reference>
<dbReference type="RefSeq" id="WP_010411685.1">
    <property type="nucleotide sequence ID" value="NZ_MCRM02000008.1"/>
</dbReference>
<evidence type="ECO:0008006" key="4">
    <source>
        <dbReference type="Google" id="ProtNLM"/>
    </source>
</evidence>
<evidence type="ECO:0000256" key="1">
    <source>
        <dbReference type="SAM" id="Phobius"/>
    </source>
</evidence>
<organism evidence="2 3">
    <name type="scientific">Leptospira inadai serovar Lyme</name>
    <dbReference type="NCBI Taxonomy" id="293084"/>
    <lineage>
        <taxon>Bacteria</taxon>
        <taxon>Pseudomonadati</taxon>
        <taxon>Spirochaetota</taxon>
        <taxon>Spirochaetia</taxon>
        <taxon>Leptospirales</taxon>
        <taxon>Leptospiraceae</taxon>
        <taxon>Leptospira</taxon>
    </lineage>
</organism>
<keyword evidence="1" id="KW-0472">Membrane</keyword>
<accession>A0ABX4YIR5</accession>